<evidence type="ECO:0000313" key="1">
    <source>
        <dbReference type="EnsemblPlants" id="TuG1812G0500001244.01.T01.cds421729"/>
    </source>
</evidence>
<organism evidence="1 2">
    <name type="scientific">Triticum urartu</name>
    <name type="common">Red wild einkorn</name>
    <name type="synonym">Crithodium urartu</name>
    <dbReference type="NCBI Taxonomy" id="4572"/>
    <lineage>
        <taxon>Eukaryota</taxon>
        <taxon>Viridiplantae</taxon>
        <taxon>Streptophyta</taxon>
        <taxon>Embryophyta</taxon>
        <taxon>Tracheophyta</taxon>
        <taxon>Spermatophyta</taxon>
        <taxon>Magnoliopsida</taxon>
        <taxon>Liliopsida</taxon>
        <taxon>Poales</taxon>
        <taxon>Poaceae</taxon>
        <taxon>BOP clade</taxon>
        <taxon>Pooideae</taxon>
        <taxon>Triticodae</taxon>
        <taxon>Triticeae</taxon>
        <taxon>Triticinae</taxon>
        <taxon>Triticum</taxon>
    </lineage>
</organism>
<keyword evidence="2" id="KW-1185">Reference proteome</keyword>
<dbReference type="Gramene" id="TuG1812G0500001244.01.T01">
    <property type="protein sequence ID" value="TuG1812G0500001244.01.T01.cds421729"/>
    <property type="gene ID" value="TuG1812G0500001244.01"/>
</dbReference>
<name>A0A8R7UD89_TRIUA</name>
<reference evidence="1" key="3">
    <citation type="submission" date="2022-06" db="UniProtKB">
        <authorList>
            <consortium name="EnsemblPlants"/>
        </authorList>
    </citation>
    <scope>IDENTIFICATION</scope>
</reference>
<protein>
    <submittedName>
        <fullName evidence="1">Uncharacterized protein</fullName>
    </submittedName>
</protein>
<sequence length="56" mass="6432">MDRNCKKKLTNPDVLCPLKRKMGKVSRHETSVLEKQSAGILSGSTYRNDIRQRSRT</sequence>
<dbReference type="EnsemblPlants" id="TuG1812G0500001244.01.T01">
    <property type="protein sequence ID" value="TuG1812G0500001244.01.T01.cds421729"/>
    <property type="gene ID" value="TuG1812G0500001244.01"/>
</dbReference>
<reference evidence="2" key="1">
    <citation type="journal article" date="2013" name="Nature">
        <title>Draft genome of the wheat A-genome progenitor Triticum urartu.</title>
        <authorList>
            <person name="Ling H.Q."/>
            <person name="Zhao S."/>
            <person name="Liu D."/>
            <person name="Wang J."/>
            <person name="Sun H."/>
            <person name="Zhang C."/>
            <person name="Fan H."/>
            <person name="Li D."/>
            <person name="Dong L."/>
            <person name="Tao Y."/>
            <person name="Gao C."/>
            <person name="Wu H."/>
            <person name="Li Y."/>
            <person name="Cui Y."/>
            <person name="Guo X."/>
            <person name="Zheng S."/>
            <person name="Wang B."/>
            <person name="Yu K."/>
            <person name="Liang Q."/>
            <person name="Yang W."/>
            <person name="Lou X."/>
            <person name="Chen J."/>
            <person name="Feng M."/>
            <person name="Jian J."/>
            <person name="Zhang X."/>
            <person name="Luo G."/>
            <person name="Jiang Y."/>
            <person name="Liu J."/>
            <person name="Wang Z."/>
            <person name="Sha Y."/>
            <person name="Zhang B."/>
            <person name="Wu H."/>
            <person name="Tang D."/>
            <person name="Shen Q."/>
            <person name="Xue P."/>
            <person name="Zou S."/>
            <person name="Wang X."/>
            <person name="Liu X."/>
            <person name="Wang F."/>
            <person name="Yang Y."/>
            <person name="An X."/>
            <person name="Dong Z."/>
            <person name="Zhang K."/>
            <person name="Zhang X."/>
            <person name="Luo M.C."/>
            <person name="Dvorak J."/>
            <person name="Tong Y."/>
            <person name="Wang J."/>
            <person name="Yang H."/>
            <person name="Li Z."/>
            <person name="Wang D."/>
            <person name="Zhang A."/>
            <person name="Wang J."/>
        </authorList>
    </citation>
    <scope>NUCLEOTIDE SEQUENCE</scope>
    <source>
        <strain evidence="2">cv. G1812</strain>
    </source>
</reference>
<proteinExistence type="predicted"/>
<accession>A0A8R7UD89</accession>
<evidence type="ECO:0000313" key="2">
    <source>
        <dbReference type="Proteomes" id="UP000015106"/>
    </source>
</evidence>
<dbReference type="Proteomes" id="UP000015106">
    <property type="component" value="Chromosome 5"/>
</dbReference>
<dbReference type="AlphaFoldDB" id="A0A8R7UD89"/>
<reference evidence="1" key="2">
    <citation type="submission" date="2018-03" db="EMBL/GenBank/DDBJ databases">
        <title>The Triticum urartu genome reveals the dynamic nature of wheat genome evolution.</title>
        <authorList>
            <person name="Ling H."/>
            <person name="Ma B."/>
            <person name="Shi X."/>
            <person name="Liu H."/>
            <person name="Dong L."/>
            <person name="Sun H."/>
            <person name="Cao Y."/>
            <person name="Gao Q."/>
            <person name="Zheng S."/>
            <person name="Li Y."/>
            <person name="Yu Y."/>
            <person name="Du H."/>
            <person name="Qi M."/>
            <person name="Li Y."/>
            <person name="Yu H."/>
            <person name="Cui Y."/>
            <person name="Wang N."/>
            <person name="Chen C."/>
            <person name="Wu H."/>
            <person name="Zhao Y."/>
            <person name="Zhang J."/>
            <person name="Li Y."/>
            <person name="Zhou W."/>
            <person name="Zhang B."/>
            <person name="Hu W."/>
            <person name="Eijk M."/>
            <person name="Tang J."/>
            <person name="Witsenboer H."/>
            <person name="Zhao S."/>
            <person name="Li Z."/>
            <person name="Zhang A."/>
            <person name="Wang D."/>
            <person name="Liang C."/>
        </authorList>
    </citation>
    <scope>NUCLEOTIDE SEQUENCE [LARGE SCALE GENOMIC DNA]</scope>
    <source>
        <strain evidence="1">cv. G1812</strain>
    </source>
</reference>